<name>A0A3B0XKI0_9ZZZZ</name>
<organism evidence="1">
    <name type="scientific">hydrothermal vent metagenome</name>
    <dbReference type="NCBI Taxonomy" id="652676"/>
    <lineage>
        <taxon>unclassified sequences</taxon>
        <taxon>metagenomes</taxon>
        <taxon>ecological metagenomes</taxon>
    </lineage>
</organism>
<sequence>MKKYLIKNLINNDNSSVASWIFKGKKIEITNKGRILALEKQDGNILIIHIDKAYDEDSAFIYSPSGKIIKKIINFEKKSGCICYDDVYYVDKELTLIAGSRAKRIACVIDEKGNYIRSYETR</sequence>
<reference evidence="1" key="1">
    <citation type="submission" date="2018-06" db="EMBL/GenBank/DDBJ databases">
        <authorList>
            <person name="Zhirakovskaya E."/>
        </authorList>
    </citation>
    <scope>NUCLEOTIDE SEQUENCE</scope>
</reference>
<dbReference type="EMBL" id="UOFG01000246">
    <property type="protein sequence ID" value="VAW65180.1"/>
    <property type="molecule type" value="Genomic_DNA"/>
</dbReference>
<accession>A0A3B0XKI0</accession>
<protein>
    <submittedName>
        <fullName evidence="1">Uncharacterized protein</fullName>
    </submittedName>
</protein>
<evidence type="ECO:0000313" key="1">
    <source>
        <dbReference type="EMBL" id="VAW65180.1"/>
    </source>
</evidence>
<dbReference type="AlphaFoldDB" id="A0A3B0XKI0"/>
<proteinExistence type="predicted"/>
<gene>
    <name evidence="1" type="ORF">MNBD_GAMMA11-172</name>
</gene>